<keyword evidence="11" id="KW-0328">Glycosyltransferase</keyword>
<evidence type="ECO:0000259" key="10">
    <source>
        <dbReference type="Pfam" id="PF13393"/>
    </source>
</evidence>
<evidence type="ECO:0000313" key="12">
    <source>
        <dbReference type="Proteomes" id="UP000202440"/>
    </source>
</evidence>
<dbReference type="InterPro" id="IPR041715">
    <property type="entry name" value="HisRS-like_core"/>
</dbReference>
<comment type="pathway">
    <text evidence="2 8">Amino-acid biosynthesis; L-histidine biosynthesis; L-histidine from 5-phospho-alpha-D-ribose 1-diphosphate: step 1/9.</text>
</comment>
<dbReference type="NCBIfam" id="NF009086">
    <property type="entry name" value="PRK12421.1"/>
    <property type="match status" value="1"/>
</dbReference>
<gene>
    <name evidence="8" type="primary">hisZ</name>
    <name evidence="11" type="ORF">CHH28_09500</name>
</gene>
<organism evidence="11 12">
    <name type="scientific">Bacterioplanes sanyensis</name>
    <dbReference type="NCBI Taxonomy" id="1249553"/>
    <lineage>
        <taxon>Bacteria</taxon>
        <taxon>Pseudomonadati</taxon>
        <taxon>Pseudomonadota</taxon>
        <taxon>Gammaproteobacteria</taxon>
        <taxon>Oceanospirillales</taxon>
        <taxon>Oceanospirillaceae</taxon>
        <taxon>Bacterioplanes</taxon>
    </lineage>
</organism>
<feature type="binding site" evidence="9">
    <location>
        <begin position="83"/>
        <end position="85"/>
    </location>
    <ligand>
        <name>L-histidine</name>
        <dbReference type="ChEBI" id="CHEBI:57595"/>
    </ligand>
</feature>
<evidence type="ECO:0000256" key="3">
    <source>
        <dbReference type="ARBA" id="ARBA00005539"/>
    </source>
</evidence>
<comment type="similarity">
    <text evidence="3 8">Belongs to the class-II aminoacyl-tRNA synthetase family. HisZ subfamily.</text>
</comment>
<dbReference type="Pfam" id="PF13393">
    <property type="entry name" value="tRNA-synt_His"/>
    <property type="match status" value="1"/>
</dbReference>
<dbReference type="NCBIfam" id="NF008935">
    <property type="entry name" value="PRK12292.1-1"/>
    <property type="match status" value="1"/>
</dbReference>
<dbReference type="KEGG" id="bsan:CHH28_09500"/>
<keyword evidence="11" id="KW-0808">Transferase</keyword>
<dbReference type="UniPathway" id="UPA00031">
    <property type="reaction ID" value="UER00006"/>
</dbReference>
<dbReference type="CDD" id="cd00773">
    <property type="entry name" value="HisRS-like_core"/>
    <property type="match status" value="1"/>
</dbReference>
<dbReference type="SUPFAM" id="SSF55681">
    <property type="entry name" value="Class II aaRS and biotin synthetases"/>
    <property type="match status" value="1"/>
</dbReference>
<comment type="miscellaneous">
    <text evidence="8">This function is generally fulfilled by the C-terminal part of HisG, which is missing in some bacteria such as this one.</text>
</comment>
<dbReference type="GO" id="GO:0005737">
    <property type="term" value="C:cytoplasm"/>
    <property type="evidence" value="ECO:0007669"/>
    <property type="project" value="UniProtKB-SubCell"/>
</dbReference>
<comment type="subunit">
    <text evidence="4 8">Heteromultimer composed of HisG and HisZ subunits.</text>
</comment>
<dbReference type="Gene3D" id="3.30.930.10">
    <property type="entry name" value="Bira Bifunctional Protein, Domain 2"/>
    <property type="match status" value="1"/>
</dbReference>
<evidence type="ECO:0000256" key="6">
    <source>
        <dbReference type="ARBA" id="ARBA00022490"/>
    </source>
</evidence>
<name>A0A222FKK3_9GAMM</name>
<dbReference type="OrthoDB" id="9769617at2"/>
<dbReference type="InterPro" id="IPR045864">
    <property type="entry name" value="aa-tRNA-synth_II/BPL/LPL"/>
</dbReference>
<evidence type="ECO:0000256" key="8">
    <source>
        <dbReference type="HAMAP-Rule" id="MF_00125"/>
    </source>
</evidence>
<dbReference type="InterPro" id="IPR004516">
    <property type="entry name" value="HisRS/HisZ"/>
</dbReference>
<reference evidence="11 12" key="1">
    <citation type="submission" date="2017-07" db="EMBL/GenBank/DDBJ databases">
        <title>Annotated genome sequence of Bacterioplanes sanyensis isolated from Red Sea.</title>
        <authorList>
            <person name="Rehman Z.U."/>
        </authorList>
    </citation>
    <scope>NUCLEOTIDE SEQUENCE [LARGE SCALE GENOMIC DNA]</scope>
    <source>
        <strain evidence="11 12">NV9</strain>
    </source>
</reference>
<dbReference type="AlphaFoldDB" id="A0A222FKK3"/>
<proteinExistence type="inferred from homology"/>
<dbReference type="GO" id="GO:0004821">
    <property type="term" value="F:histidine-tRNA ligase activity"/>
    <property type="evidence" value="ECO:0007669"/>
    <property type="project" value="TreeGrafter"/>
</dbReference>
<evidence type="ECO:0000256" key="9">
    <source>
        <dbReference type="PIRSR" id="PIRSR001549-1"/>
    </source>
</evidence>
<feature type="binding site" evidence="9">
    <location>
        <position position="130"/>
    </location>
    <ligand>
        <name>L-histidine</name>
        <dbReference type="ChEBI" id="CHEBI:57595"/>
    </ligand>
</feature>
<evidence type="ECO:0000256" key="4">
    <source>
        <dbReference type="ARBA" id="ARBA00011496"/>
    </source>
</evidence>
<dbReference type="PANTHER" id="PTHR43707">
    <property type="entry name" value="HISTIDYL-TRNA SYNTHETASE"/>
    <property type="match status" value="1"/>
</dbReference>
<feature type="binding site" evidence="9">
    <location>
        <position position="126"/>
    </location>
    <ligand>
        <name>L-histidine</name>
        <dbReference type="ChEBI" id="CHEBI:57595"/>
    </ligand>
</feature>
<dbReference type="InterPro" id="IPR004517">
    <property type="entry name" value="HisZ"/>
</dbReference>
<protein>
    <recommendedName>
        <fullName evidence="5 8">ATP phosphoribosyltransferase regulatory subunit</fullName>
    </recommendedName>
</protein>
<keyword evidence="8" id="KW-0368">Histidine biosynthesis</keyword>
<dbReference type="Proteomes" id="UP000202440">
    <property type="component" value="Chromosome"/>
</dbReference>
<sequence>MTSADRWLLPDGIEEILPPQARQIESLRRQLLDVLDGWGYDVVMPPALEYLDSLLTGVGKDLDLRTFKVTDQLSGRLMGLSADTTPQVARIDAHSFAPEGVGRFCYCRTVFHAKSSSLLASRTPTQIGAELYGEAGIDADVEIISLMVDLLKRAGVRQVHLDLGNVAVFRALADAAQLTDAQQQSLFALLRLKCVSDLDQWAREHIVDPGLASAFAQAFRLQGDLQALTSAIAELSAAVPTAATALQHTLDVAQRLMARFPELPLYFDFTELRGYDYHTGLVFAAYVPGYGDAVMQGGRYDETGAVFGRARPATGFSGDLKVLARFGSASVTCRETVLAPNDHDEQLWQHIQTLREQGKRVLTQLNGDTVAADYQLQKHDGQWQLVKIN</sequence>
<dbReference type="HAMAP" id="MF_00125">
    <property type="entry name" value="HisZ"/>
    <property type="match status" value="1"/>
</dbReference>
<comment type="function">
    <text evidence="7 8">Required for the first step of histidine biosynthesis. May allow the feedback regulation of ATP phosphoribosyltransferase activity by histidine.</text>
</comment>
<dbReference type="PANTHER" id="PTHR43707:SF1">
    <property type="entry name" value="HISTIDINE--TRNA LIGASE, MITOCHONDRIAL-RELATED"/>
    <property type="match status" value="1"/>
</dbReference>
<feature type="domain" description="Class II Histidinyl-tRNA synthetase (HisRS)-like catalytic core" evidence="10">
    <location>
        <begin position="12"/>
        <end position="322"/>
    </location>
</feature>
<dbReference type="GO" id="GO:0006427">
    <property type="term" value="P:histidyl-tRNA aminoacylation"/>
    <property type="evidence" value="ECO:0007669"/>
    <property type="project" value="TreeGrafter"/>
</dbReference>
<accession>A0A222FKK3</accession>
<keyword evidence="12" id="KW-1185">Reference proteome</keyword>
<feature type="binding site" evidence="9">
    <location>
        <position position="273"/>
    </location>
    <ligand>
        <name>L-histidine</name>
        <dbReference type="ChEBI" id="CHEBI:57595"/>
    </ligand>
</feature>
<dbReference type="RefSeq" id="WP_094060087.1">
    <property type="nucleotide sequence ID" value="NZ_CP022530.1"/>
</dbReference>
<dbReference type="GO" id="GO:0000105">
    <property type="term" value="P:L-histidine biosynthetic process"/>
    <property type="evidence" value="ECO:0007669"/>
    <property type="project" value="UniProtKB-UniRule"/>
</dbReference>
<evidence type="ECO:0000256" key="5">
    <source>
        <dbReference type="ARBA" id="ARBA00020397"/>
    </source>
</evidence>
<evidence type="ECO:0000313" key="11">
    <source>
        <dbReference type="EMBL" id="ASP38901.1"/>
    </source>
</evidence>
<dbReference type="GO" id="GO:0016757">
    <property type="term" value="F:glycosyltransferase activity"/>
    <property type="evidence" value="ECO:0007669"/>
    <property type="project" value="UniProtKB-KW"/>
</dbReference>
<keyword evidence="6 8" id="KW-0963">Cytoplasm</keyword>
<evidence type="ECO:0000256" key="1">
    <source>
        <dbReference type="ARBA" id="ARBA00004496"/>
    </source>
</evidence>
<evidence type="ECO:0000256" key="2">
    <source>
        <dbReference type="ARBA" id="ARBA00004667"/>
    </source>
</evidence>
<comment type="subcellular location">
    <subcellularLocation>
        <location evidence="1 8">Cytoplasm</location>
    </subcellularLocation>
</comment>
<dbReference type="PIRSF" id="PIRSF001549">
    <property type="entry name" value="His-tRNA_synth"/>
    <property type="match status" value="1"/>
</dbReference>
<evidence type="ECO:0000256" key="7">
    <source>
        <dbReference type="ARBA" id="ARBA00025246"/>
    </source>
</evidence>
<dbReference type="EMBL" id="CP022530">
    <property type="protein sequence ID" value="ASP38901.1"/>
    <property type="molecule type" value="Genomic_DNA"/>
</dbReference>
<keyword evidence="8" id="KW-0028">Amino-acid biosynthesis</keyword>